<comment type="caution">
    <text evidence="12">The sequence shown here is derived from an EMBL/GenBank/DDBJ whole genome shotgun (WGS) entry which is preliminary data.</text>
</comment>
<dbReference type="PANTHER" id="PTHR30251:SF2">
    <property type="entry name" value="FIMBRIAL CHAPERONE YADV-RELATED"/>
    <property type="match status" value="1"/>
</dbReference>
<dbReference type="InterPro" id="IPR001829">
    <property type="entry name" value="Pili_assmbl_chaperone_bac"/>
</dbReference>
<feature type="chain" id="PRO_5045517733" description="Molecular chaperone" evidence="9">
    <location>
        <begin position="19"/>
        <end position="229"/>
    </location>
</feature>
<evidence type="ECO:0000256" key="6">
    <source>
        <dbReference type="ARBA" id="ARBA00023186"/>
    </source>
</evidence>
<dbReference type="PROSITE" id="PS00635">
    <property type="entry name" value="PILI_CHAPERONE"/>
    <property type="match status" value="1"/>
</dbReference>
<dbReference type="Gene3D" id="2.60.40.10">
    <property type="entry name" value="Immunoglobulins"/>
    <property type="match status" value="2"/>
</dbReference>
<dbReference type="PRINTS" id="PR00969">
    <property type="entry name" value="CHAPERONPILI"/>
</dbReference>
<evidence type="ECO:0000256" key="9">
    <source>
        <dbReference type="SAM" id="SignalP"/>
    </source>
</evidence>
<evidence type="ECO:0000256" key="7">
    <source>
        <dbReference type="ARBA" id="ARBA00023319"/>
    </source>
</evidence>
<feature type="domain" description="Pili assembly chaperone N-terminal" evidence="10">
    <location>
        <begin position="21"/>
        <end position="146"/>
    </location>
</feature>
<proteinExistence type="inferred from homology"/>
<dbReference type="RefSeq" id="WP_063449811.1">
    <property type="nucleotide sequence ID" value="NZ_LVVA01000005.1"/>
</dbReference>
<keyword evidence="3" id="KW-1029">Fimbrium biogenesis</keyword>
<dbReference type="PANTHER" id="PTHR30251">
    <property type="entry name" value="PILUS ASSEMBLY CHAPERONE"/>
    <property type="match status" value="1"/>
</dbReference>
<dbReference type="InterPro" id="IPR016147">
    <property type="entry name" value="Pili_assmbl_chaperone_N"/>
</dbReference>
<evidence type="ECO:0000259" key="10">
    <source>
        <dbReference type="Pfam" id="PF00345"/>
    </source>
</evidence>
<comment type="similarity">
    <text evidence="2 8">Belongs to the periplasmic pilus chaperone family.</text>
</comment>
<dbReference type="InterPro" id="IPR018046">
    <property type="entry name" value="Pili_assmbl_chaperone_CS"/>
</dbReference>
<dbReference type="InterPro" id="IPR050643">
    <property type="entry name" value="Periplasmic_pilus_chap"/>
</dbReference>
<organism evidence="12 13">
    <name type="scientific">Enterobacter genomosp. S</name>
    <dbReference type="NCBI Taxonomy" id="2364151"/>
    <lineage>
        <taxon>Bacteria</taxon>
        <taxon>Pseudomonadati</taxon>
        <taxon>Pseudomonadota</taxon>
        <taxon>Gammaproteobacteria</taxon>
        <taxon>Enterobacterales</taxon>
        <taxon>Enterobacteriaceae</taxon>
        <taxon>Enterobacter</taxon>
        <taxon>Enterobacter cloacae complex</taxon>
        <taxon>Enterobacter cloacae complex clade S</taxon>
    </lineage>
</organism>
<dbReference type="InterPro" id="IPR013783">
    <property type="entry name" value="Ig-like_fold"/>
</dbReference>
<evidence type="ECO:0000259" key="11">
    <source>
        <dbReference type="Pfam" id="PF02753"/>
    </source>
</evidence>
<keyword evidence="6 8" id="KW-0143">Chaperone</keyword>
<dbReference type="Proteomes" id="UP000076880">
    <property type="component" value="Unassembled WGS sequence"/>
</dbReference>
<reference evidence="13" key="1">
    <citation type="submission" date="2016-03" db="EMBL/GenBank/DDBJ databases">
        <title>WGS of SAMN04393274.</title>
        <authorList>
            <person name="Adams M."/>
            <person name="Sutton G."/>
            <person name="Nelson K."/>
            <person name="Thaden J."/>
            <person name="Fowler V."/>
            <person name="Mccorrison J."/>
            <person name="Sanka R."/>
            <person name="Brinkac L."/>
            <person name="Nierman W."/>
        </authorList>
    </citation>
    <scope>NUCLEOTIDE SEQUENCE [LARGE SCALE GENOMIC DNA]</scope>
    <source>
        <strain evidence="13">GN06232</strain>
    </source>
</reference>
<evidence type="ECO:0000313" key="12">
    <source>
        <dbReference type="EMBL" id="KZR34987.1"/>
    </source>
</evidence>
<dbReference type="Pfam" id="PF02753">
    <property type="entry name" value="PapD_C"/>
    <property type="match status" value="1"/>
</dbReference>
<dbReference type="SUPFAM" id="SSF49354">
    <property type="entry name" value="PapD-like"/>
    <property type="match status" value="1"/>
</dbReference>
<keyword evidence="4 9" id="KW-0732">Signal</keyword>
<dbReference type="InterPro" id="IPR008962">
    <property type="entry name" value="PapD-like_sf"/>
</dbReference>
<protein>
    <recommendedName>
        <fullName evidence="14">Molecular chaperone</fullName>
    </recommendedName>
</protein>
<dbReference type="EMBL" id="LVVA01000005">
    <property type="protein sequence ID" value="KZR34987.1"/>
    <property type="molecule type" value="Genomic_DNA"/>
</dbReference>
<sequence>MKTLATFMLFMIACAAQAEGGITLGATRVIYNEGRKQETIKITNKNEQAQYLVQSWVSDTNNSNEANKVFITTPPVFALKSNSSGTIRMVALRTDGLPNDRESVFFLNVKTIPAVKKNSKNDEDVSGRLIITTKSVLKLFYRPKSIANPDQKSMYDKVSGVIKDNKSILKNDTPYFITATKFVVDGKEQEKSFFIKPFSEEKISDGIVKNAKFSIVNDFGGITNKTIEF</sequence>
<evidence type="ECO:0008006" key="14">
    <source>
        <dbReference type="Google" id="ProtNLM"/>
    </source>
</evidence>
<accession>A0ABR5YRS9</accession>
<dbReference type="InterPro" id="IPR036316">
    <property type="entry name" value="Pili_assmbl_chap_C_dom_sf"/>
</dbReference>
<dbReference type="InterPro" id="IPR016148">
    <property type="entry name" value="Pili_assmbl_chaperone_C"/>
</dbReference>
<evidence type="ECO:0000256" key="2">
    <source>
        <dbReference type="ARBA" id="ARBA00007399"/>
    </source>
</evidence>
<gene>
    <name evidence="12" type="ORF">A3466_18220</name>
</gene>
<comment type="subcellular location">
    <subcellularLocation>
        <location evidence="1 8">Periplasm</location>
    </subcellularLocation>
</comment>
<feature type="domain" description="Pili assembly chaperone C-terminal" evidence="11">
    <location>
        <begin position="169"/>
        <end position="223"/>
    </location>
</feature>
<evidence type="ECO:0000256" key="5">
    <source>
        <dbReference type="ARBA" id="ARBA00022764"/>
    </source>
</evidence>
<name>A0ABR5YRS9_9ENTR</name>
<dbReference type="SUPFAM" id="SSF49584">
    <property type="entry name" value="Periplasmic chaperone C-domain"/>
    <property type="match status" value="1"/>
</dbReference>
<evidence type="ECO:0000256" key="8">
    <source>
        <dbReference type="RuleBase" id="RU003918"/>
    </source>
</evidence>
<evidence type="ECO:0000256" key="1">
    <source>
        <dbReference type="ARBA" id="ARBA00004418"/>
    </source>
</evidence>
<evidence type="ECO:0000313" key="13">
    <source>
        <dbReference type="Proteomes" id="UP000076880"/>
    </source>
</evidence>
<dbReference type="Pfam" id="PF00345">
    <property type="entry name" value="PapD_N"/>
    <property type="match status" value="1"/>
</dbReference>
<evidence type="ECO:0000256" key="4">
    <source>
        <dbReference type="ARBA" id="ARBA00022729"/>
    </source>
</evidence>
<feature type="signal peptide" evidence="9">
    <location>
        <begin position="1"/>
        <end position="18"/>
    </location>
</feature>
<keyword evidence="5" id="KW-0574">Periplasm</keyword>
<keyword evidence="7" id="KW-0393">Immunoglobulin domain</keyword>
<evidence type="ECO:0000256" key="3">
    <source>
        <dbReference type="ARBA" id="ARBA00022558"/>
    </source>
</evidence>
<keyword evidence="13" id="KW-1185">Reference proteome</keyword>